<evidence type="ECO:0000259" key="3">
    <source>
        <dbReference type="Pfam" id="PF00296"/>
    </source>
</evidence>
<dbReference type="Proteomes" id="UP001597492">
    <property type="component" value="Unassembled WGS sequence"/>
</dbReference>
<dbReference type="InterPro" id="IPR036661">
    <property type="entry name" value="Luciferase-like_sf"/>
</dbReference>
<evidence type="ECO:0000313" key="4">
    <source>
        <dbReference type="EMBL" id="MFD2758293.1"/>
    </source>
</evidence>
<dbReference type="EMBL" id="JBHUNE010000006">
    <property type="protein sequence ID" value="MFD2758293.1"/>
    <property type="molecule type" value="Genomic_DNA"/>
</dbReference>
<dbReference type="InterPro" id="IPR050766">
    <property type="entry name" value="Bact_Lucif_Oxidored"/>
</dbReference>
<name>A0ABW5UZ53_9MICO</name>
<dbReference type="EC" id="1.-.-.-" evidence="4"/>
<gene>
    <name evidence="4" type="ORF">ACFSW7_07865</name>
</gene>
<dbReference type="Pfam" id="PF00296">
    <property type="entry name" value="Bac_luciferase"/>
    <property type="match status" value="1"/>
</dbReference>
<evidence type="ECO:0000313" key="5">
    <source>
        <dbReference type="Proteomes" id="UP001597492"/>
    </source>
</evidence>
<reference evidence="5" key="1">
    <citation type="journal article" date="2019" name="Int. J. Syst. Evol. Microbiol.">
        <title>The Global Catalogue of Microorganisms (GCM) 10K type strain sequencing project: providing services to taxonomists for standard genome sequencing and annotation.</title>
        <authorList>
            <consortium name="The Broad Institute Genomics Platform"/>
            <consortium name="The Broad Institute Genome Sequencing Center for Infectious Disease"/>
            <person name="Wu L."/>
            <person name="Ma J."/>
        </authorList>
    </citation>
    <scope>NUCLEOTIDE SEQUENCE [LARGE SCALE GENOMIC DNA]</scope>
    <source>
        <strain evidence="5">TISTR 1514</strain>
    </source>
</reference>
<dbReference type="Gene3D" id="3.20.20.30">
    <property type="entry name" value="Luciferase-like domain"/>
    <property type="match status" value="1"/>
</dbReference>
<dbReference type="SUPFAM" id="SSF51679">
    <property type="entry name" value="Bacterial luciferase-like"/>
    <property type="match status" value="1"/>
</dbReference>
<protein>
    <submittedName>
        <fullName evidence="4">LLM class flavin-dependent oxidoreductase</fullName>
        <ecNumber evidence="4">1.-.-.-</ecNumber>
    </submittedName>
</protein>
<accession>A0ABW5UZ53</accession>
<evidence type="ECO:0000256" key="1">
    <source>
        <dbReference type="ARBA" id="ARBA00023002"/>
    </source>
</evidence>
<dbReference type="InterPro" id="IPR011251">
    <property type="entry name" value="Luciferase-like_dom"/>
</dbReference>
<keyword evidence="1 4" id="KW-0560">Oxidoreductase</keyword>
<keyword evidence="5" id="KW-1185">Reference proteome</keyword>
<dbReference type="GO" id="GO:0016491">
    <property type="term" value="F:oxidoreductase activity"/>
    <property type="evidence" value="ECO:0007669"/>
    <property type="project" value="UniProtKB-KW"/>
</dbReference>
<keyword evidence="2" id="KW-0503">Monooxygenase</keyword>
<proteinExistence type="predicted"/>
<dbReference type="PANTHER" id="PTHR30137">
    <property type="entry name" value="LUCIFERASE-LIKE MONOOXYGENASE"/>
    <property type="match status" value="1"/>
</dbReference>
<evidence type="ECO:0000256" key="2">
    <source>
        <dbReference type="ARBA" id="ARBA00023033"/>
    </source>
</evidence>
<dbReference type="PANTHER" id="PTHR30137:SF8">
    <property type="entry name" value="BLR5498 PROTEIN"/>
    <property type="match status" value="1"/>
</dbReference>
<sequence length="355" mass="39301">MVRVIGLDIISNIPSVDGIQLSDVDRLNSVVENAVRFEELGFDGYAVGERHHAPFLSSAPPVILANIAARTSTLRLFTGVTLLSVLDPVRVAEDYATLDQLSGGRLELIVGKGNGSEQAELFGVARDDAHVTEHENYRVLRQLWSGEPVHWAPTPGRPTTRTVPLEGWVSRPQPLQPRIRTWHGSSTSTETVELAAEYGDPIWVANVQKSIEGYAPLVERYREAWREHGRDPKDAKVGAGFSLFLTRNSQDSVEAFRPFYERTAAGRVDTYNNFAPETLFQDYDDYVARSSFLVGSPQQAIDKLTRYAQVYGLDAISIPGNRGDLTERQWLESLELLKTEVLPAVEANLGAALVS</sequence>
<dbReference type="RefSeq" id="WP_019619494.1">
    <property type="nucleotide sequence ID" value="NZ_JBHUNE010000006.1"/>
</dbReference>
<feature type="domain" description="Luciferase-like" evidence="3">
    <location>
        <begin position="23"/>
        <end position="310"/>
    </location>
</feature>
<comment type="caution">
    <text evidence="4">The sequence shown here is derived from an EMBL/GenBank/DDBJ whole genome shotgun (WGS) entry which is preliminary data.</text>
</comment>
<organism evidence="4 5">
    <name type="scientific">Gulosibacter faecalis</name>
    <dbReference type="NCBI Taxonomy" id="272240"/>
    <lineage>
        <taxon>Bacteria</taxon>
        <taxon>Bacillati</taxon>
        <taxon>Actinomycetota</taxon>
        <taxon>Actinomycetes</taxon>
        <taxon>Micrococcales</taxon>
        <taxon>Microbacteriaceae</taxon>
        <taxon>Gulosibacter</taxon>
    </lineage>
</organism>